<organism evidence="2 3">
    <name type="scientific">Allokutzneria multivorans</name>
    <dbReference type="NCBI Taxonomy" id="1142134"/>
    <lineage>
        <taxon>Bacteria</taxon>
        <taxon>Bacillati</taxon>
        <taxon>Actinomycetota</taxon>
        <taxon>Actinomycetes</taxon>
        <taxon>Pseudonocardiales</taxon>
        <taxon>Pseudonocardiaceae</taxon>
        <taxon>Allokutzneria</taxon>
    </lineage>
</organism>
<accession>A0ABP7RPB0</accession>
<dbReference type="RefSeq" id="WP_344873253.1">
    <property type="nucleotide sequence ID" value="NZ_BAABAL010000006.1"/>
</dbReference>
<evidence type="ECO:0000313" key="3">
    <source>
        <dbReference type="Proteomes" id="UP001501747"/>
    </source>
</evidence>
<reference evidence="3" key="1">
    <citation type="journal article" date="2019" name="Int. J. Syst. Evol. Microbiol.">
        <title>The Global Catalogue of Microorganisms (GCM) 10K type strain sequencing project: providing services to taxonomists for standard genome sequencing and annotation.</title>
        <authorList>
            <consortium name="The Broad Institute Genomics Platform"/>
            <consortium name="The Broad Institute Genome Sequencing Center for Infectious Disease"/>
            <person name="Wu L."/>
            <person name="Ma J."/>
        </authorList>
    </citation>
    <scope>NUCLEOTIDE SEQUENCE [LARGE SCALE GENOMIC DNA]</scope>
    <source>
        <strain evidence="3">JCM 17342</strain>
    </source>
</reference>
<name>A0ABP7RPB0_9PSEU</name>
<keyword evidence="1" id="KW-0732">Signal</keyword>
<keyword evidence="3" id="KW-1185">Reference proteome</keyword>
<sequence length="120" mass="12825">MVKAGKSLAIAAIAVAMVFAATPSAFAGGSGKDCGRDHVCKLEGAGFPGGTVAIDVDVIGGANRLIEWRYKGDNGFRCSDKFWVNEPPRTWVCYGADPGGYRLIVSDTENHDGYRLGIRW</sequence>
<evidence type="ECO:0008006" key="4">
    <source>
        <dbReference type="Google" id="ProtNLM"/>
    </source>
</evidence>
<evidence type="ECO:0000256" key="1">
    <source>
        <dbReference type="SAM" id="SignalP"/>
    </source>
</evidence>
<protein>
    <recommendedName>
        <fullName evidence="4">Peptidase inhibitor family I36</fullName>
    </recommendedName>
</protein>
<feature type="chain" id="PRO_5046775350" description="Peptidase inhibitor family I36" evidence="1">
    <location>
        <begin position="28"/>
        <end position="120"/>
    </location>
</feature>
<feature type="signal peptide" evidence="1">
    <location>
        <begin position="1"/>
        <end position="27"/>
    </location>
</feature>
<gene>
    <name evidence="2" type="ORF">GCM10022247_20990</name>
</gene>
<dbReference type="EMBL" id="BAABAL010000006">
    <property type="protein sequence ID" value="GAA4000386.1"/>
    <property type="molecule type" value="Genomic_DNA"/>
</dbReference>
<proteinExistence type="predicted"/>
<dbReference type="Proteomes" id="UP001501747">
    <property type="component" value="Unassembled WGS sequence"/>
</dbReference>
<comment type="caution">
    <text evidence="2">The sequence shown here is derived from an EMBL/GenBank/DDBJ whole genome shotgun (WGS) entry which is preliminary data.</text>
</comment>
<evidence type="ECO:0000313" key="2">
    <source>
        <dbReference type="EMBL" id="GAA4000386.1"/>
    </source>
</evidence>